<name>K1QTZ7_MAGGI</name>
<organism evidence="1">
    <name type="scientific">Magallana gigas</name>
    <name type="common">Pacific oyster</name>
    <name type="synonym">Crassostrea gigas</name>
    <dbReference type="NCBI Taxonomy" id="29159"/>
    <lineage>
        <taxon>Eukaryota</taxon>
        <taxon>Metazoa</taxon>
        <taxon>Spiralia</taxon>
        <taxon>Lophotrochozoa</taxon>
        <taxon>Mollusca</taxon>
        <taxon>Bivalvia</taxon>
        <taxon>Autobranchia</taxon>
        <taxon>Pteriomorphia</taxon>
        <taxon>Ostreida</taxon>
        <taxon>Ostreoidea</taxon>
        <taxon>Ostreidae</taxon>
        <taxon>Magallana</taxon>
    </lineage>
</organism>
<proteinExistence type="predicted"/>
<sequence>MLNDGVGTLKVEINEHSYLSLLNVEVVDCGSNNSFPRIFMREGTCGHPGKEIRPVQSPSLHERYFAHTFYPILSRCTIYDKSPHLARIRGTQPIGNTSEIH</sequence>
<accession>K1QTZ7</accession>
<evidence type="ECO:0000313" key="1">
    <source>
        <dbReference type="EMBL" id="EKC37093.1"/>
    </source>
</evidence>
<reference evidence="1" key="1">
    <citation type="journal article" date="2012" name="Nature">
        <title>The oyster genome reveals stress adaptation and complexity of shell formation.</title>
        <authorList>
            <person name="Zhang G."/>
            <person name="Fang X."/>
            <person name="Guo X."/>
            <person name="Li L."/>
            <person name="Luo R."/>
            <person name="Xu F."/>
            <person name="Yang P."/>
            <person name="Zhang L."/>
            <person name="Wang X."/>
            <person name="Qi H."/>
            <person name="Xiong Z."/>
            <person name="Que H."/>
            <person name="Xie Y."/>
            <person name="Holland P.W."/>
            <person name="Paps J."/>
            <person name="Zhu Y."/>
            <person name="Wu F."/>
            <person name="Chen Y."/>
            <person name="Wang J."/>
            <person name="Peng C."/>
            <person name="Meng J."/>
            <person name="Yang L."/>
            <person name="Liu J."/>
            <person name="Wen B."/>
            <person name="Zhang N."/>
            <person name="Huang Z."/>
            <person name="Zhu Q."/>
            <person name="Feng Y."/>
            <person name="Mount A."/>
            <person name="Hedgecock D."/>
            <person name="Xu Z."/>
            <person name="Liu Y."/>
            <person name="Domazet-Loso T."/>
            <person name="Du Y."/>
            <person name="Sun X."/>
            <person name="Zhang S."/>
            <person name="Liu B."/>
            <person name="Cheng P."/>
            <person name="Jiang X."/>
            <person name="Li J."/>
            <person name="Fan D."/>
            <person name="Wang W."/>
            <person name="Fu W."/>
            <person name="Wang T."/>
            <person name="Wang B."/>
            <person name="Zhang J."/>
            <person name="Peng Z."/>
            <person name="Li Y."/>
            <person name="Li N."/>
            <person name="Wang J."/>
            <person name="Chen M."/>
            <person name="He Y."/>
            <person name="Tan F."/>
            <person name="Song X."/>
            <person name="Zheng Q."/>
            <person name="Huang R."/>
            <person name="Yang H."/>
            <person name="Du X."/>
            <person name="Chen L."/>
            <person name="Yang M."/>
            <person name="Gaffney P.M."/>
            <person name="Wang S."/>
            <person name="Luo L."/>
            <person name="She Z."/>
            <person name="Ming Y."/>
            <person name="Huang W."/>
            <person name="Zhang S."/>
            <person name="Huang B."/>
            <person name="Zhang Y."/>
            <person name="Qu T."/>
            <person name="Ni P."/>
            <person name="Miao G."/>
            <person name="Wang J."/>
            <person name="Wang Q."/>
            <person name="Steinberg C.E."/>
            <person name="Wang H."/>
            <person name="Li N."/>
            <person name="Qian L."/>
            <person name="Zhang G."/>
            <person name="Li Y."/>
            <person name="Yang H."/>
            <person name="Liu X."/>
            <person name="Wang J."/>
            <person name="Yin Y."/>
            <person name="Wang J."/>
        </authorList>
    </citation>
    <scope>NUCLEOTIDE SEQUENCE [LARGE SCALE GENOMIC DNA]</scope>
    <source>
        <strain evidence="1">05x7-T-G4-1.051#20</strain>
    </source>
</reference>
<protein>
    <submittedName>
        <fullName evidence="1">Uncharacterized protein</fullName>
    </submittedName>
</protein>
<dbReference type="HOGENOM" id="CLU_2294354_0_0_1"/>
<gene>
    <name evidence="1" type="ORF">CGI_10028319</name>
</gene>
<dbReference type="InParanoid" id="K1QTZ7"/>
<dbReference type="EMBL" id="JH823235">
    <property type="protein sequence ID" value="EKC37093.1"/>
    <property type="molecule type" value="Genomic_DNA"/>
</dbReference>
<dbReference type="AlphaFoldDB" id="K1QTZ7"/>